<accession>A0A8T0H290</accession>
<evidence type="ECO:0000259" key="10">
    <source>
        <dbReference type="PROSITE" id="PS51032"/>
    </source>
</evidence>
<keyword evidence="7" id="KW-0539">Nucleus</keyword>
<dbReference type="PRINTS" id="PR00367">
    <property type="entry name" value="ETHRSPELEMNT"/>
</dbReference>
<keyword evidence="5" id="KW-0010">Activator</keyword>
<dbReference type="InterPro" id="IPR016177">
    <property type="entry name" value="DNA-bd_dom_sf"/>
</dbReference>
<dbReference type="AlphaFoldDB" id="A0A8T0H290"/>
<comment type="similarity">
    <text evidence="8">Belongs to the AP2/ERF transcription factor family. ERF subfamily.</text>
</comment>
<feature type="compositionally biased region" description="Polar residues" evidence="9">
    <location>
        <begin position="1"/>
        <end position="11"/>
    </location>
</feature>
<evidence type="ECO:0000256" key="3">
    <source>
        <dbReference type="ARBA" id="ARBA00023016"/>
    </source>
</evidence>
<evidence type="ECO:0000256" key="4">
    <source>
        <dbReference type="ARBA" id="ARBA00023125"/>
    </source>
</evidence>
<feature type="compositionally biased region" description="Low complexity" evidence="9">
    <location>
        <begin position="160"/>
        <end position="178"/>
    </location>
</feature>
<dbReference type="SMART" id="SM00380">
    <property type="entry name" value="AP2"/>
    <property type="match status" value="1"/>
</dbReference>
<evidence type="ECO:0000313" key="12">
    <source>
        <dbReference type="Proteomes" id="UP000822688"/>
    </source>
</evidence>
<dbReference type="FunFam" id="3.30.730.10:FF:000001">
    <property type="entry name" value="Ethylene-responsive transcription factor 2"/>
    <property type="match status" value="1"/>
</dbReference>
<dbReference type="PROSITE" id="PS51032">
    <property type="entry name" value="AP2_ERF"/>
    <property type="match status" value="1"/>
</dbReference>
<reference evidence="11" key="1">
    <citation type="submission" date="2020-06" db="EMBL/GenBank/DDBJ databases">
        <title>WGS assembly of Ceratodon purpureus strain R40.</title>
        <authorList>
            <person name="Carey S.B."/>
            <person name="Jenkins J."/>
            <person name="Shu S."/>
            <person name="Lovell J.T."/>
            <person name="Sreedasyam A."/>
            <person name="Maumus F."/>
            <person name="Tiley G.P."/>
            <person name="Fernandez-Pozo N."/>
            <person name="Barry K."/>
            <person name="Chen C."/>
            <person name="Wang M."/>
            <person name="Lipzen A."/>
            <person name="Daum C."/>
            <person name="Saski C.A."/>
            <person name="Payton A.C."/>
            <person name="Mcbreen J.C."/>
            <person name="Conrad R.E."/>
            <person name="Kollar L.M."/>
            <person name="Olsson S."/>
            <person name="Huttunen S."/>
            <person name="Landis J.B."/>
            <person name="Wickett N.J."/>
            <person name="Johnson M.G."/>
            <person name="Rensing S.A."/>
            <person name="Grimwood J."/>
            <person name="Schmutz J."/>
            <person name="Mcdaniel S.F."/>
        </authorList>
    </citation>
    <scope>NUCLEOTIDE SEQUENCE</scope>
    <source>
        <strain evidence="11">R40</strain>
    </source>
</reference>
<keyword evidence="6" id="KW-0804">Transcription</keyword>
<keyword evidence="4" id="KW-0238">DNA-binding</keyword>
<feature type="compositionally biased region" description="Basic residues" evidence="9">
    <location>
        <begin position="23"/>
        <end position="34"/>
    </location>
</feature>
<dbReference type="GO" id="GO:0003677">
    <property type="term" value="F:DNA binding"/>
    <property type="evidence" value="ECO:0007669"/>
    <property type="project" value="UniProtKB-KW"/>
</dbReference>
<feature type="region of interest" description="Disordered" evidence="9">
    <location>
        <begin position="127"/>
        <end position="182"/>
    </location>
</feature>
<evidence type="ECO:0000256" key="9">
    <source>
        <dbReference type="SAM" id="MobiDB-lite"/>
    </source>
</evidence>
<dbReference type="InterPro" id="IPR036955">
    <property type="entry name" value="AP2/ERF_dom_sf"/>
</dbReference>
<keyword evidence="12" id="KW-1185">Reference proteome</keyword>
<dbReference type="SUPFAM" id="SSF54171">
    <property type="entry name" value="DNA-binding domain"/>
    <property type="match status" value="1"/>
</dbReference>
<evidence type="ECO:0000256" key="6">
    <source>
        <dbReference type="ARBA" id="ARBA00023163"/>
    </source>
</evidence>
<evidence type="ECO:0000256" key="7">
    <source>
        <dbReference type="ARBA" id="ARBA00023242"/>
    </source>
</evidence>
<dbReference type="EMBL" id="CM026429">
    <property type="protein sequence ID" value="KAG0564835.1"/>
    <property type="molecule type" value="Genomic_DNA"/>
</dbReference>
<name>A0A8T0H290_CERPU</name>
<comment type="subcellular location">
    <subcellularLocation>
        <location evidence="1">Nucleus</location>
    </subcellularLocation>
</comment>
<feature type="region of interest" description="Disordered" evidence="9">
    <location>
        <begin position="222"/>
        <end position="311"/>
    </location>
</feature>
<proteinExistence type="inferred from homology"/>
<keyword evidence="2" id="KW-0805">Transcription regulation</keyword>
<evidence type="ECO:0000256" key="1">
    <source>
        <dbReference type="ARBA" id="ARBA00004123"/>
    </source>
</evidence>
<dbReference type="Gene3D" id="3.30.730.10">
    <property type="entry name" value="AP2/ERF domain"/>
    <property type="match status" value="1"/>
</dbReference>
<evidence type="ECO:0000256" key="2">
    <source>
        <dbReference type="ARBA" id="ARBA00023015"/>
    </source>
</evidence>
<gene>
    <name evidence="11" type="ORF">KC19_8G143900</name>
</gene>
<dbReference type="CDD" id="cd00018">
    <property type="entry name" value="AP2"/>
    <property type="match status" value="1"/>
</dbReference>
<sequence length="311" mass="33900">MQLDNQGNEKLSPTAGHIEKPPRKTGKRWKKGSMKGKGGPQNATCEYRGVRQRTWGKWVAEIREPEKRARLWLGSFATAKEAALAYDIAARKLYGPLAELNLPAHESAGLDSVPASEPVVMDSSAPPAVTMGNNEIGEQIGPPHAQHAAGIAGEEHLRSGSHSAGAMAEASATSSSSSLPHRAYSSLPEFHQLQHYCDEGLRPSHSASGEHLKDIQTFLDQFESDYPSPSHSLDEDNESNSSISPSKESAAGASFNPTDCPWQDESLDSQFLNLDLDRPVRTDPLVPENLDLWDTRDEPMPPTSPQQPPRR</sequence>
<dbReference type="OrthoDB" id="550883at2759"/>
<feature type="domain" description="AP2/ERF" evidence="10">
    <location>
        <begin position="46"/>
        <end position="103"/>
    </location>
</feature>
<dbReference type="Pfam" id="PF00847">
    <property type="entry name" value="AP2"/>
    <property type="match status" value="1"/>
</dbReference>
<protein>
    <recommendedName>
        <fullName evidence="10">AP2/ERF domain-containing protein</fullName>
    </recommendedName>
</protein>
<feature type="compositionally biased region" description="Low complexity" evidence="9">
    <location>
        <begin position="239"/>
        <end position="249"/>
    </location>
</feature>
<dbReference type="GO" id="GO:0003700">
    <property type="term" value="F:DNA-binding transcription factor activity"/>
    <property type="evidence" value="ECO:0007669"/>
    <property type="project" value="InterPro"/>
</dbReference>
<dbReference type="InterPro" id="IPR001471">
    <property type="entry name" value="AP2/ERF_dom"/>
</dbReference>
<organism evidence="11 12">
    <name type="scientific">Ceratodon purpureus</name>
    <name type="common">Fire moss</name>
    <name type="synonym">Dicranum purpureum</name>
    <dbReference type="NCBI Taxonomy" id="3225"/>
    <lineage>
        <taxon>Eukaryota</taxon>
        <taxon>Viridiplantae</taxon>
        <taxon>Streptophyta</taxon>
        <taxon>Embryophyta</taxon>
        <taxon>Bryophyta</taxon>
        <taxon>Bryophytina</taxon>
        <taxon>Bryopsida</taxon>
        <taxon>Dicranidae</taxon>
        <taxon>Pseudoditrichales</taxon>
        <taxon>Ditrichaceae</taxon>
        <taxon>Ceratodon</taxon>
    </lineage>
</organism>
<dbReference type="PANTHER" id="PTHR31241:SF62">
    <property type="entry name" value="DEHYDRATION-RESPONSIVE ELEMENT-BINDING PROTEIN 2D"/>
    <property type="match status" value="1"/>
</dbReference>
<feature type="region of interest" description="Disordered" evidence="9">
    <location>
        <begin position="1"/>
        <end position="44"/>
    </location>
</feature>
<feature type="compositionally biased region" description="Pro residues" evidence="9">
    <location>
        <begin position="300"/>
        <end position="311"/>
    </location>
</feature>
<dbReference type="GO" id="GO:0005634">
    <property type="term" value="C:nucleus"/>
    <property type="evidence" value="ECO:0007669"/>
    <property type="project" value="UniProtKB-SubCell"/>
</dbReference>
<keyword evidence="3" id="KW-0346">Stress response</keyword>
<evidence type="ECO:0000256" key="5">
    <source>
        <dbReference type="ARBA" id="ARBA00023159"/>
    </source>
</evidence>
<dbReference type="PANTHER" id="PTHR31241">
    <property type="entry name" value="DEHYDRATION-RESPONSIVE ELEMENT-BINDING PROTEIN 2C"/>
    <property type="match status" value="1"/>
</dbReference>
<evidence type="ECO:0000256" key="8">
    <source>
        <dbReference type="ARBA" id="ARBA00024343"/>
    </source>
</evidence>
<dbReference type="Proteomes" id="UP000822688">
    <property type="component" value="Chromosome 8"/>
</dbReference>
<comment type="caution">
    <text evidence="11">The sequence shown here is derived from an EMBL/GenBank/DDBJ whole genome shotgun (WGS) entry which is preliminary data.</text>
</comment>
<evidence type="ECO:0000313" key="11">
    <source>
        <dbReference type="EMBL" id="KAG0564835.1"/>
    </source>
</evidence>